<gene>
    <name evidence="7" type="ORF">AKO1_011268</name>
</gene>
<dbReference type="PROSITE" id="PS50219">
    <property type="entry name" value="CNH"/>
    <property type="match status" value="1"/>
</dbReference>
<dbReference type="InterPro" id="IPR019452">
    <property type="entry name" value="VPS39/TGF_beta_rcpt-assoc_1"/>
</dbReference>
<dbReference type="EMBL" id="JAOPGA020000768">
    <property type="protein sequence ID" value="KAL0481518.1"/>
    <property type="molecule type" value="Genomic_DNA"/>
</dbReference>
<dbReference type="InterPro" id="IPR019453">
    <property type="entry name" value="VPS39/TGFA1_Znf"/>
</dbReference>
<sequence length="912" mass="104577">MGHIAFELHTIIDNIPNVKIESVAVWNDTLFIGCQDGSLLTYKVTYLPNSKDGSAKRFNCDLLTVKKDFSKKSVIQLCTVPELGLLISLSDGLVRLHVLTSLREVTTLSNSKASTQSVDGVLKGISLFALKKHRNEYVIALANNKKQITLMNYSSKESTFRQTSELQLPDSAKSINWSGDTICVGFKREYSLVDLNGAPPKTLAPTGDRQLNTYGLTLPDELVVLNNNFSVMMNFEGKPTRSAAIMWTETPLTTAFLKPYLISPLSNSTLEIRILQTPSKKETLIQSIPLPNITRMSQPNYVDLDEQIIDSGMGTSFKIKSKEVELNDDASFDPTFRVFLASKSGIYALCMRNFKLQVLELQSNREYEQALHLCDIVQNTRHEVEKWRINSIRLEYGFHLFAMGEFQKSMLQFNMTPEEDPRIVLSLFPDLLPTPTAGNKSLQIPTLSPEQLSNTQSLLKDDDKKKISLEYLLEFLVNRRIKPHANLTQMELDIAEAVDTAILKAQIYTQDENLIKFLESPNHCHVDDCQRILLQYHKFQELITFFRTKELHEQALQLLKNLSRSESKEMSGVNPTIQYLTQLKTRPDLIMSYSKWVLAQEPLRALGIFTRSDCPIDVYMVLKHLETCDDSISLRISYLEHLIHKDRSTDPELHNRLVLLYLQYGVSPPAHGLFDVNNISQRRKKFLIDSQHYNPEKMLSKFPIDDMFEERAILLSKINRHSQALYIYVHKLRNPDAAEKYCEEHFNDDPNAPEESREIFITLLKMNLQPPENEQPYVNDAIRVLERHFDQIDPIKALRLLPDSIAVQELLKYNEAVIRMRTQLRRQVQVMKNIAKSENFKVQESYISERKRSVKIKVGRMCPVCKKKIGLSAFACYPNGTVVHMVCHKNPNIDPFTGRDFLKDSFGNYNKS</sequence>
<evidence type="ECO:0000313" key="7">
    <source>
        <dbReference type="EMBL" id="KAL0481518.1"/>
    </source>
</evidence>
<dbReference type="SUPFAM" id="SSF50978">
    <property type="entry name" value="WD40 repeat-like"/>
    <property type="match status" value="1"/>
</dbReference>
<evidence type="ECO:0000259" key="6">
    <source>
        <dbReference type="PROSITE" id="PS50219"/>
    </source>
</evidence>
<comment type="caution">
    <text evidence="7">The sequence shown here is derived from an EMBL/GenBank/DDBJ whole genome shotgun (WGS) entry which is preliminary data.</text>
</comment>
<name>A0AAW2YVP3_9EUKA</name>
<dbReference type="Pfam" id="PF00780">
    <property type="entry name" value="CNH"/>
    <property type="match status" value="1"/>
</dbReference>
<dbReference type="InterPro" id="IPR036322">
    <property type="entry name" value="WD40_repeat_dom_sf"/>
</dbReference>
<dbReference type="Pfam" id="PF00637">
    <property type="entry name" value="Clathrin"/>
    <property type="match status" value="1"/>
</dbReference>
<feature type="domain" description="CNH" evidence="6">
    <location>
        <begin position="17"/>
        <end position="303"/>
    </location>
</feature>
<dbReference type="Pfam" id="PF10366">
    <property type="entry name" value="Vps39_1"/>
    <property type="match status" value="1"/>
</dbReference>
<evidence type="ECO:0000256" key="5">
    <source>
        <dbReference type="PROSITE-ProRule" id="PRU01006"/>
    </source>
</evidence>
<dbReference type="GO" id="GO:0016020">
    <property type="term" value="C:membrane"/>
    <property type="evidence" value="ECO:0007669"/>
    <property type="project" value="TreeGrafter"/>
</dbReference>
<dbReference type="GO" id="GO:0005737">
    <property type="term" value="C:cytoplasm"/>
    <property type="evidence" value="ECO:0007669"/>
    <property type="project" value="UniProtKB-SubCell"/>
</dbReference>
<dbReference type="InterPro" id="IPR001180">
    <property type="entry name" value="CNH_dom"/>
</dbReference>
<dbReference type="PANTHER" id="PTHR12894:SF27">
    <property type="entry name" value="TRANSFORMING GROWTH FACTOR-BETA RECEPTOR-ASSOCIATED PROTEIN 1"/>
    <property type="match status" value="1"/>
</dbReference>
<feature type="repeat" description="CHCR" evidence="5">
    <location>
        <begin position="609"/>
        <end position="776"/>
    </location>
</feature>
<evidence type="ECO:0000256" key="1">
    <source>
        <dbReference type="ARBA" id="ARBA00004496"/>
    </source>
</evidence>
<comment type="subcellular location">
    <subcellularLocation>
        <location evidence="1">Cytoplasm</location>
    </subcellularLocation>
</comment>
<dbReference type="PANTHER" id="PTHR12894">
    <property type="entry name" value="CNH DOMAIN CONTAINING"/>
    <property type="match status" value="1"/>
</dbReference>
<dbReference type="InterPro" id="IPR000547">
    <property type="entry name" value="Clathrin_H-chain/VPS_repeat"/>
</dbReference>
<proteinExistence type="predicted"/>
<dbReference type="InterPro" id="IPR055358">
    <property type="entry name" value="CHCR"/>
</dbReference>
<dbReference type="AlphaFoldDB" id="A0AAW2YVP3"/>
<dbReference type="Pfam" id="PF10367">
    <property type="entry name" value="zf-Vps39_C"/>
    <property type="match status" value="1"/>
</dbReference>
<evidence type="ECO:0000256" key="3">
    <source>
        <dbReference type="ARBA" id="ARBA00022490"/>
    </source>
</evidence>
<protein>
    <submittedName>
        <fullName evidence="7">Vacuolar protein sorting protein VPS39</fullName>
    </submittedName>
</protein>
<accession>A0AAW2YVP3</accession>
<dbReference type="GO" id="GO:0006914">
    <property type="term" value="P:autophagy"/>
    <property type="evidence" value="ECO:0007669"/>
    <property type="project" value="TreeGrafter"/>
</dbReference>
<reference evidence="7 8" key="1">
    <citation type="submission" date="2024-03" db="EMBL/GenBank/DDBJ databases">
        <title>The Acrasis kona genome and developmental transcriptomes reveal deep origins of eukaryotic multicellular pathways.</title>
        <authorList>
            <person name="Sheikh S."/>
            <person name="Fu C.-J."/>
            <person name="Brown M.W."/>
            <person name="Baldauf S.L."/>
        </authorList>
    </citation>
    <scope>NUCLEOTIDE SEQUENCE [LARGE SCALE GENOMIC DNA]</scope>
    <source>
        <strain evidence="7 8">ATCC MYA-3509</strain>
    </source>
</reference>
<keyword evidence="4" id="KW-0653">Protein transport</keyword>
<keyword evidence="8" id="KW-1185">Reference proteome</keyword>
<evidence type="ECO:0000256" key="4">
    <source>
        <dbReference type="ARBA" id="ARBA00022927"/>
    </source>
</evidence>
<keyword evidence="2" id="KW-0813">Transport</keyword>
<dbReference type="GO" id="GO:0034058">
    <property type="term" value="P:endosomal vesicle fusion"/>
    <property type="evidence" value="ECO:0007669"/>
    <property type="project" value="TreeGrafter"/>
</dbReference>
<evidence type="ECO:0000256" key="2">
    <source>
        <dbReference type="ARBA" id="ARBA00022448"/>
    </source>
</evidence>
<keyword evidence="3" id="KW-0963">Cytoplasm</keyword>
<dbReference type="PROSITE" id="PS50236">
    <property type="entry name" value="CHCR"/>
    <property type="match status" value="1"/>
</dbReference>
<evidence type="ECO:0000313" key="8">
    <source>
        <dbReference type="Proteomes" id="UP001431209"/>
    </source>
</evidence>
<dbReference type="GO" id="GO:0006886">
    <property type="term" value="P:intracellular protein transport"/>
    <property type="evidence" value="ECO:0007669"/>
    <property type="project" value="UniProtKB-UniRule"/>
</dbReference>
<dbReference type="Proteomes" id="UP001431209">
    <property type="component" value="Unassembled WGS sequence"/>
</dbReference>
<organism evidence="7 8">
    <name type="scientific">Acrasis kona</name>
    <dbReference type="NCBI Taxonomy" id="1008807"/>
    <lineage>
        <taxon>Eukaryota</taxon>
        <taxon>Discoba</taxon>
        <taxon>Heterolobosea</taxon>
        <taxon>Tetramitia</taxon>
        <taxon>Eutetramitia</taxon>
        <taxon>Acrasidae</taxon>
        <taxon>Acrasis</taxon>
    </lineage>
</organism>
<dbReference type="InterPro" id="IPR032914">
    <property type="entry name" value="Vam6/VPS39/TRAP1"/>
</dbReference>